<dbReference type="SMART" id="SM00387">
    <property type="entry name" value="HATPase_c"/>
    <property type="match status" value="1"/>
</dbReference>
<evidence type="ECO:0000259" key="8">
    <source>
        <dbReference type="PROSITE" id="PS50113"/>
    </source>
</evidence>
<dbReference type="PROSITE" id="PS50112">
    <property type="entry name" value="PAS"/>
    <property type="match status" value="1"/>
</dbReference>
<evidence type="ECO:0000256" key="1">
    <source>
        <dbReference type="ARBA" id="ARBA00000085"/>
    </source>
</evidence>
<dbReference type="SUPFAM" id="SSF55785">
    <property type="entry name" value="PYP-like sensor domain (PAS domain)"/>
    <property type="match status" value="2"/>
</dbReference>
<sequence length="497" mass="56936">MEETNLAELNRLRKAIELMDVGVWQWDMVTDEEKWSDQYYRILGYEPGELQPELKTFIDFLLHTEDVEKVNTAVKAHLEDGRPYRVPIRMRMKTGEFRWFLSSGNAINDEKGEPVFMAGTIVDIDEEIAVREKLERNEMFFEETGRLAQVGGWEVNLIDNTLKWSKTIYDIHELPYTENVDVERAIGFYKPEDAKRISKDLEVAIKEGSSFSNTYQIVTAKGNSKYVQSVGSTVKNEQGQVVKVRGIFQDIDERKRAQLLMEETLAVATEQNEKLINFAHIVSHNLRNHSSNLEMLVNFVRESTDPEDRVQLLDKIDQVTNNLSETIDHLNEVVRVENAVDKNIEKINLTDAVLKTLDILTGELRQIGATCNHNLPKEKYVYFTPAYLDSIILNLLSNAIRYRHPDRSLEITITLRETASFVKLSIADNGLGIDLNRYRDRIFRMYSTFHSHPEARGVGLFISKSQVESLGGSIDVESVPDKGTTFTVSIPVIDDLK</sequence>
<feature type="domain" description="PAS" evidence="7">
    <location>
        <begin position="8"/>
        <end position="81"/>
    </location>
</feature>
<evidence type="ECO:0000256" key="3">
    <source>
        <dbReference type="ARBA" id="ARBA00022553"/>
    </source>
</evidence>
<dbReference type="SMART" id="SM00091">
    <property type="entry name" value="PAS"/>
    <property type="match status" value="1"/>
</dbReference>
<dbReference type="CDD" id="cd00130">
    <property type="entry name" value="PAS"/>
    <property type="match status" value="1"/>
</dbReference>
<comment type="catalytic activity">
    <reaction evidence="1">
        <text>ATP + protein L-histidine = ADP + protein N-phospho-L-histidine.</text>
        <dbReference type="EC" id="2.7.13.3"/>
    </reaction>
</comment>
<accession>A0A6N6RL48</accession>
<dbReference type="InterPro" id="IPR005467">
    <property type="entry name" value="His_kinase_dom"/>
</dbReference>
<proteinExistence type="predicted"/>
<feature type="domain" description="Histidine kinase" evidence="6">
    <location>
        <begin position="281"/>
        <end position="494"/>
    </location>
</feature>
<dbReference type="InterPro" id="IPR004358">
    <property type="entry name" value="Sig_transdc_His_kin-like_C"/>
</dbReference>
<dbReference type="InterPro" id="IPR000700">
    <property type="entry name" value="PAS-assoc_C"/>
</dbReference>
<dbReference type="EMBL" id="WBVO01000003">
    <property type="protein sequence ID" value="KAB2813602.1"/>
    <property type="molecule type" value="Genomic_DNA"/>
</dbReference>
<dbReference type="PROSITE" id="PS50113">
    <property type="entry name" value="PAC"/>
    <property type="match status" value="2"/>
</dbReference>
<dbReference type="Gene3D" id="3.30.565.10">
    <property type="entry name" value="Histidine kinase-like ATPase, C-terminal domain"/>
    <property type="match status" value="1"/>
</dbReference>
<keyword evidence="5" id="KW-0418">Kinase</keyword>
<organism evidence="9 10">
    <name type="scientific">Phaeocystidibacter luteus</name>
    <dbReference type="NCBI Taxonomy" id="911197"/>
    <lineage>
        <taxon>Bacteria</taxon>
        <taxon>Pseudomonadati</taxon>
        <taxon>Bacteroidota</taxon>
        <taxon>Flavobacteriia</taxon>
        <taxon>Flavobacteriales</taxon>
        <taxon>Phaeocystidibacteraceae</taxon>
        <taxon>Phaeocystidibacter</taxon>
    </lineage>
</organism>
<dbReference type="NCBIfam" id="TIGR00229">
    <property type="entry name" value="sensory_box"/>
    <property type="match status" value="1"/>
</dbReference>
<dbReference type="RefSeq" id="WP_151666804.1">
    <property type="nucleotide sequence ID" value="NZ_WBVO01000003.1"/>
</dbReference>
<protein>
    <recommendedName>
        <fullName evidence="2">histidine kinase</fullName>
        <ecNumber evidence="2">2.7.13.3</ecNumber>
    </recommendedName>
</protein>
<dbReference type="InterPro" id="IPR036890">
    <property type="entry name" value="HATPase_C_sf"/>
</dbReference>
<evidence type="ECO:0000313" key="9">
    <source>
        <dbReference type="EMBL" id="KAB2813602.1"/>
    </source>
</evidence>
<dbReference type="PANTHER" id="PTHR43304">
    <property type="entry name" value="PHYTOCHROME-LIKE PROTEIN CPH1"/>
    <property type="match status" value="1"/>
</dbReference>
<dbReference type="Pfam" id="PF08447">
    <property type="entry name" value="PAS_3"/>
    <property type="match status" value="2"/>
</dbReference>
<feature type="domain" description="PAC" evidence="8">
    <location>
        <begin position="84"/>
        <end position="136"/>
    </location>
</feature>
<keyword evidence="3" id="KW-0597">Phosphoprotein</keyword>
<name>A0A6N6RL48_9FLAO</name>
<evidence type="ECO:0000256" key="4">
    <source>
        <dbReference type="ARBA" id="ARBA00022679"/>
    </source>
</evidence>
<comment type="caution">
    <text evidence="9">The sequence shown here is derived from an EMBL/GenBank/DDBJ whole genome shotgun (WGS) entry which is preliminary data.</text>
</comment>
<dbReference type="EC" id="2.7.13.3" evidence="2"/>
<dbReference type="InterPro" id="IPR035965">
    <property type="entry name" value="PAS-like_dom_sf"/>
</dbReference>
<dbReference type="PROSITE" id="PS50109">
    <property type="entry name" value="HIS_KIN"/>
    <property type="match status" value="1"/>
</dbReference>
<dbReference type="PANTHER" id="PTHR43304:SF1">
    <property type="entry name" value="PAC DOMAIN-CONTAINING PROTEIN"/>
    <property type="match status" value="1"/>
</dbReference>
<dbReference type="OrthoDB" id="5522855at2"/>
<dbReference type="InterPro" id="IPR003594">
    <property type="entry name" value="HATPase_dom"/>
</dbReference>
<dbReference type="Gene3D" id="2.10.70.100">
    <property type="match status" value="1"/>
</dbReference>
<evidence type="ECO:0000259" key="6">
    <source>
        <dbReference type="PROSITE" id="PS50109"/>
    </source>
</evidence>
<evidence type="ECO:0000256" key="5">
    <source>
        <dbReference type="ARBA" id="ARBA00022777"/>
    </source>
</evidence>
<evidence type="ECO:0000259" key="7">
    <source>
        <dbReference type="PROSITE" id="PS50112"/>
    </source>
</evidence>
<dbReference type="InterPro" id="IPR013655">
    <property type="entry name" value="PAS_fold_3"/>
</dbReference>
<keyword evidence="4" id="KW-0808">Transferase</keyword>
<keyword evidence="10" id="KW-1185">Reference proteome</keyword>
<gene>
    <name evidence="9" type="ORF">F8C67_05425</name>
</gene>
<dbReference type="Proteomes" id="UP000468650">
    <property type="component" value="Unassembled WGS sequence"/>
</dbReference>
<dbReference type="Gene3D" id="3.30.450.20">
    <property type="entry name" value="PAS domain"/>
    <property type="match status" value="2"/>
</dbReference>
<dbReference type="SMART" id="SM00086">
    <property type="entry name" value="PAC"/>
    <property type="match status" value="2"/>
</dbReference>
<dbReference type="InterPro" id="IPR001610">
    <property type="entry name" value="PAC"/>
</dbReference>
<evidence type="ECO:0000256" key="2">
    <source>
        <dbReference type="ARBA" id="ARBA00012438"/>
    </source>
</evidence>
<evidence type="ECO:0000313" key="10">
    <source>
        <dbReference type="Proteomes" id="UP000468650"/>
    </source>
</evidence>
<dbReference type="InterPro" id="IPR052162">
    <property type="entry name" value="Sensor_kinase/Photoreceptor"/>
</dbReference>
<dbReference type="Pfam" id="PF02518">
    <property type="entry name" value="HATPase_c"/>
    <property type="match status" value="1"/>
</dbReference>
<dbReference type="InterPro" id="IPR000014">
    <property type="entry name" value="PAS"/>
</dbReference>
<dbReference type="GO" id="GO:0004673">
    <property type="term" value="F:protein histidine kinase activity"/>
    <property type="evidence" value="ECO:0007669"/>
    <property type="project" value="UniProtKB-EC"/>
</dbReference>
<dbReference type="AlphaFoldDB" id="A0A6N6RL48"/>
<dbReference type="PRINTS" id="PR00344">
    <property type="entry name" value="BCTRLSENSOR"/>
</dbReference>
<reference evidence="9 10" key="1">
    <citation type="submission" date="2019-09" db="EMBL/GenBank/DDBJ databases">
        <title>Genomes of family Cryomorphaceae.</title>
        <authorList>
            <person name="Bowman J.P."/>
        </authorList>
    </citation>
    <scope>NUCLEOTIDE SEQUENCE [LARGE SCALE GENOMIC DNA]</scope>
    <source>
        <strain evidence="9 10">LMG 25704</strain>
    </source>
</reference>
<dbReference type="SUPFAM" id="SSF55874">
    <property type="entry name" value="ATPase domain of HSP90 chaperone/DNA topoisomerase II/histidine kinase"/>
    <property type="match status" value="1"/>
</dbReference>
<feature type="domain" description="PAC" evidence="8">
    <location>
        <begin position="211"/>
        <end position="263"/>
    </location>
</feature>